<dbReference type="EMBL" id="QLLI01000021">
    <property type="protein sequence ID" value="RAI85648.1"/>
    <property type="molecule type" value="Genomic_DNA"/>
</dbReference>
<dbReference type="RefSeq" id="WP_111621410.1">
    <property type="nucleotide sequence ID" value="NZ_QLLI01000021.1"/>
</dbReference>
<name>A0ABX9BC89_9BACL</name>
<evidence type="ECO:0000313" key="2">
    <source>
        <dbReference type="Proteomes" id="UP000248827"/>
    </source>
</evidence>
<reference evidence="1 2" key="1">
    <citation type="submission" date="2018-06" db="EMBL/GenBank/DDBJ databases">
        <title>Freshwater and sediment microbial communities from various areas in North America, analyzing microbe dynamics in response to fracking.</title>
        <authorList>
            <person name="Lamendella R."/>
        </authorList>
    </citation>
    <scope>NUCLEOTIDE SEQUENCE [LARGE SCALE GENOMIC DNA]</scope>
    <source>
        <strain evidence="1 2">NG-13</strain>
    </source>
</reference>
<keyword evidence="2" id="KW-1185">Reference proteome</keyword>
<accession>A0ABX9BC89</accession>
<dbReference type="Proteomes" id="UP000248827">
    <property type="component" value="Unassembled WGS sequence"/>
</dbReference>
<comment type="caution">
    <text evidence="1">The sequence shown here is derived from an EMBL/GenBank/DDBJ whole genome shotgun (WGS) entry which is preliminary data.</text>
</comment>
<protein>
    <submittedName>
        <fullName evidence="1">Uncharacterized protein</fullName>
    </submittedName>
</protein>
<proteinExistence type="predicted"/>
<sequence>MGLKIEYAGYIITELNYRVVHDDLDETSPIEEEIEQKSQVKLAIHRDLEKCVLNYEIDLETLVGGILIRTLEMTVQFQFAISNLEDGVRSENNEVLLESIKNSFSSESMHGLIKMQVRDIIKQFTSIDYFLPINNTEDIIFEIN</sequence>
<evidence type="ECO:0000313" key="1">
    <source>
        <dbReference type="EMBL" id="RAI85648.1"/>
    </source>
</evidence>
<gene>
    <name evidence="1" type="ORF">DET54_1213</name>
</gene>
<organism evidence="1 2">
    <name type="scientific">Paenibacillus pabuli</name>
    <dbReference type="NCBI Taxonomy" id="1472"/>
    <lineage>
        <taxon>Bacteria</taxon>
        <taxon>Bacillati</taxon>
        <taxon>Bacillota</taxon>
        <taxon>Bacilli</taxon>
        <taxon>Bacillales</taxon>
        <taxon>Paenibacillaceae</taxon>
        <taxon>Paenibacillus</taxon>
    </lineage>
</organism>